<dbReference type="Gene3D" id="3.90.820.10">
    <property type="entry name" value="Structural Genomics, Unknown Function 30-nov-00 1gh9 Mol_id"/>
    <property type="match status" value="1"/>
</dbReference>
<dbReference type="Proteomes" id="UP000253099">
    <property type="component" value="Unassembled WGS sequence"/>
</dbReference>
<sequence length="82" mass="9611">MYFIFRCDCGRVLYAKEGVATRKCVCGKFLKVKERRIFKKVETTNQASEAVRNMQEEIYGGTAFKKANELQKNKKFKEITFD</sequence>
<dbReference type="InterPro" id="IPR015166">
    <property type="entry name" value="DUF1922"/>
</dbReference>
<evidence type="ECO:0000313" key="3">
    <source>
        <dbReference type="Proteomes" id="UP000253099"/>
    </source>
</evidence>
<dbReference type="InterPro" id="IPR036304">
    <property type="entry name" value="MTH1184"/>
</dbReference>
<comment type="caution">
    <text evidence="2">The sequence shown here is derived from an EMBL/GenBank/DDBJ whole genome shotgun (WGS) entry which is preliminary data.</text>
</comment>
<dbReference type="Pfam" id="PF09082">
    <property type="entry name" value="DUF1922"/>
    <property type="match status" value="1"/>
</dbReference>
<evidence type="ECO:0000313" key="2">
    <source>
        <dbReference type="EMBL" id="RBQ22320.1"/>
    </source>
</evidence>
<evidence type="ECO:0000259" key="1">
    <source>
        <dbReference type="Pfam" id="PF09082"/>
    </source>
</evidence>
<organism evidence="2 3">
    <name type="scientific">Candidatus Methanobinarius endosymbioticus</name>
    <dbReference type="NCBI Taxonomy" id="2006182"/>
    <lineage>
        <taxon>Archaea</taxon>
        <taxon>Methanobacteriati</taxon>
        <taxon>Methanobacteriota</taxon>
        <taxon>Methanomada group</taxon>
        <taxon>Methanobacteria</taxon>
        <taxon>Methanobacteriales</taxon>
        <taxon>Methanobacteriaceae</taxon>
        <taxon>Candidatus Methanobinarius</taxon>
    </lineage>
</organism>
<protein>
    <recommendedName>
        <fullName evidence="1">DUF1922 domain-containing protein</fullName>
    </recommendedName>
</protein>
<accession>A0A366M9C0</accession>
<dbReference type="EMBL" id="NIZT01000070">
    <property type="protein sequence ID" value="RBQ22320.1"/>
    <property type="molecule type" value="Genomic_DNA"/>
</dbReference>
<dbReference type="SUPFAM" id="SSF57821">
    <property type="entry name" value="Hypothetical protein MTH1184"/>
    <property type="match status" value="1"/>
</dbReference>
<reference evidence="2 3" key="1">
    <citation type="submission" date="2018-06" db="EMBL/GenBank/DDBJ databases">
        <title>Genomic insight into two independent archaeal endosymbiosis events.</title>
        <authorList>
            <person name="Lind A.E."/>
            <person name="Lewis W.H."/>
            <person name="Spang A."/>
            <person name="Guy L."/>
            <person name="Embley M.T."/>
            <person name="Ettema T.J.G."/>
        </authorList>
    </citation>
    <scope>NUCLEOTIDE SEQUENCE [LARGE SCALE GENOMIC DNA]</scope>
    <source>
        <strain evidence="2">NOE</strain>
    </source>
</reference>
<name>A0A366M9C0_9EURY</name>
<dbReference type="AlphaFoldDB" id="A0A366M9C0"/>
<keyword evidence="3" id="KW-1185">Reference proteome</keyword>
<proteinExistence type="predicted"/>
<gene>
    <name evidence="2" type="ORF">ALNOE001_20560</name>
</gene>
<feature type="domain" description="DUF1922" evidence="1">
    <location>
        <begin position="1"/>
        <end position="56"/>
    </location>
</feature>